<dbReference type="AlphaFoldDB" id="A0A480AFI8"/>
<dbReference type="InterPro" id="IPR010982">
    <property type="entry name" value="Lambda_DNA-bd_dom_sf"/>
</dbReference>
<dbReference type="EMBL" id="BJCF01000053">
    <property type="protein sequence ID" value="GCL43810.1"/>
    <property type="molecule type" value="Genomic_DNA"/>
</dbReference>
<evidence type="ECO:0000313" key="3">
    <source>
        <dbReference type="Proteomes" id="UP000299367"/>
    </source>
</evidence>
<reference evidence="3" key="1">
    <citation type="submission" date="2019-02" db="EMBL/GenBank/DDBJ databases">
        <title>Draft genome sequence of Dolichospermum planctonicum NIES-80.</title>
        <authorList>
            <person name="Yamaguchi H."/>
            <person name="Suzuki S."/>
            <person name="Kawachi M."/>
        </authorList>
    </citation>
    <scope>NUCLEOTIDE SEQUENCE [LARGE SCALE GENOMIC DNA]</scope>
    <source>
        <strain evidence="3">NIES-80</strain>
    </source>
</reference>
<comment type="caution">
    <text evidence="2">The sequence shown here is derived from an EMBL/GenBank/DDBJ whole genome shotgun (WGS) entry which is preliminary data.</text>
</comment>
<dbReference type="GO" id="GO:0042803">
    <property type="term" value="F:protein homodimerization activity"/>
    <property type="evidence" value="ECO:0007669"/>
    <property type="project" value="InterPro"/>
</dbReference>
<dbReference type="InterPro" id="IPR001387">
    <property type="entry name" value="Cro/C1-type_HTH"/>
</dbReference>
<name>A0A480AFI8_9CYAN</name>
<sequence>MPYPLSSMSQADFTQNLQNLMQKVGFASFKSLSLAAGVSHWQILQLRRGKIRQMRVEVLLKISQVLQISGGELAETFGVQGLSLKTAKTQREDYNIDLLQQITELQNEHKRISLSMLQQRELLQEEFQRSSLQILESLLLQWPTAAYRAREDHQLAAVKILPLVDKPLEALLQAWGVRAIASVGDQIPYNPQLHQLLEGTAQPGEIVKVRYTGYTQYDQLLYRARVSPM</sequence>
<proteinExistence type="predicted"/>
<dbReference type="GO" id="GO:0003677">
    <property type="term" value="F:DNA binding"/>
    <property type="evidence" value="ECO:0007669"/>
    <property type="project" value="InterPro"/>
</dbReference>
<dbReference type="GO" id="GO:0006457">
    <property type="term" value="P:protein folding"/>
    <property type="evidence" value="ECO:0007669"/>
    <property type="project" value="InterPro"/>
</dbReference>
<dbReference type="GO" id="GO:0000774">
    <property type="term" value="F:adenyl-nucleotide exchange factor activity"/>
    <property type="evidence" value="ECO:0007669"/>
    <property type="project" value="InterPro"/>
</dbReference>
<dbReference type="Proteomes" id="UP000299367">
    <property type="component" value="Unassembled WGS sequence"/>
</dbReference>
<feature type="domain" description="HTH cro/C1-type" evidence="1">
    <location>
        <begin position="16"/>
        <end position="75"/>
    </location>
</feature>
<evidence type="ECO:0000259" key="1">
    <source>
        <dbReference type="Pfam" id="PF13443"/>
    </source>
</evidence>
<dbReference type="SUPFAM" id="SSF47413">
    <property type="entry name" value="lambda repressor-like DNA-binding domains"/>
    <property type="match status" value="1"/>
</dbReference>
<protein>
    <submittedName>
        <fullName evidence="2">XRE family transcriptional regulator</fullName>
    </submittedName>
</protein>
<gene>
    <name evidence="2" type="ORF">NIES80_35290</name>
</gene>
<dbReference type="InterPro" id="IPR000740">
    <property type="entry name" value="GrpE"/>
</dbReference>
<dbReference type="Pfam" id="PF13443">
    <property type="entry name" value="HTH_26"/>
    <property type="match status" value="1"/>
</dbReference>
<evidence type="ECO:0000313" key="2">
    <source>
        <dbReference type="EMBL" id="GCL43810.1"/>
    </source>
</evidence>
<organism evidence="2 3">
    <name type="scientific">Dolichospermum planctonicum</name>
    <dbReference type="NCBI Taxonomy" id="136072"/>
    <lineage>
        <taxon>Bacteria</taxon>
        <taxon>Bacillati</taxon>
        <taxon>Cyanobacteriota</taxon>
        <taxon>Cyanophyceae</taxon>
        <taxon>Nostocales</taxon>
        <taxon>Aphanizomenonaceae</taxon>
        <taxon>Dolichospermum</taxon>
    </lineage>
</organism>
<dbReference type="Pfam" id="PF01025">
    <property type="entry name" value="GrpE"/>
    <property type="match status" value="1"/>
</dbReference>
<accession>A0A480AFI8</accession>
<dbReference type="GO" id="GO:0051087">
    <property type="term" value="F:protein-folding chaperone binding"/>
    <property type="evidence" value="ECO:0007669"/>
    <property type="project" value="InterPro"/>
</dbReference>